<dbReference type="Pfam" id="PF00043">
    <property type="entry name" value="GST_C"/>
    <property type="match status" value="1"/>
</dbReference>
<evidence type="ECO:0000259" key="9">
    <source>
        <dbReference type="PROSITE" id="PS50405"/>
    </source>
</evidence>
<dbReference type="GO" id="GO:0006749">
    <property type="term" value="P:glutathione metabolic process"/>
    <property type="evidence" value="ECO:0007669"/>
    <property type="project" value="TreeGrafter"/>
</dbReference>
<dbReference type="InterPro" id="IPR040079">
    <property type="entry name" value="Glutathione_S-Trfase"/>
</dbReference>
<dbReference type="Proteomes" id="UP000525078">
    <property type="component" value="Unassembled WGS sequence"/>
</dbReference>
<evidence type="ECO:0000313" key="11">
    <source>
        <dbReference type="Proteomes" id="UP000525078"/>
    </source>
</evidence>
<dbReference type="FunFam" id="3.40.30.10:FF:000016">
    <property type="entry name" value="Glutathione S-transferase F2"/>
    <property type="match status" value="1"/>
</dbReference>
<keyword evidence="6" id="KW-0808">Transferase</keyword>
<evidence type="ECO:0000256" key="5">
    <source>
        <dbReference type="ARBA" id="ARBA00022575"/>
    </source>
</evidence>
<feature type="domain" description="GST C-terminal" evidence="9">
    <location>
        <begin position="100"/>
        <end position="225"/>
    </location>
</feature>
<organism evidence="10 11">
    <name type="scientific">Cannabis sativa</name>
    <name type="common">Hemp</name>
    <name type="synonym">Marijuana</name>
    <dbReference type="NCBI Taxonomy" id="3483"/>
    <lineage>
        <taxon>Eukaryota</taxon>
        <taxon>Viridiplantae</taxon>
        <taxon>Streptophyta</taxon>
        <taxon>Embryophyta</taxon>
        <taxon>Tracheophyta</taxon>
        <taxon>Spermatophyta</taxon>
        <taxon>Magnoliopsida</taxon>
        <taxon>eudicotyledons</taxon>
        <taxon>Gunneridae</taxon>
        <taxon>Pentapetalae</taxon>
        <taxon>rosids</taxon>
        <taxon>fabids</taxon>
        <taxon>Rosales</taxon>
        <taxon>Cannabaceae</taxon>
        <taxon>Cannabis</taxon>
    </lineage>
</organism>
<comment type="subcellular location">
    <subcellularLocation>
        <location evidence="1">Cytoplasm</location>
        <location evidence="1">Cytosol</location>
    </subcellularLocation>
</comment>
<reference evidence="10 11" key="1">
    <citation type="journal article" date="2020" name="bioRxiv">
        <title>Sequence and annotation of 42 cannabis genomes reveals extensive copy number variation in cannabinoid synthesis and pathogen resistance genes.</title>
        <authorList>
            <person name="Mckernan K.J."/>
            <person name="Helbert Y."/>
            <person name="Kane L.T."/>
            <person name="Ebling H."/>
            <person name="Zhang L."/>
            <person name="Liu B."/>
            <person name="Eaton Z."/>
            <person name="Mclaughlin S."/>
            <person name="Kingan S."/>
            <person name="Baybayan P."/>
            <person name="Concepcion G."/>
            <person name="Jordan M."/>
            <person name="Riva A."/>
            <person name="Barbazuk W."/>
            <person name="Harkins T."/>
        </authorList>
    </citation>
    <scope>NUCLEOTIDE SEQUENCE [LARGE SCALE GENOMIC DNA]</scope>
    <source>
        <strain evidence="11">cv. Jamaican Lion 4</strain>
        <tissue evidence="10">Leaf</tissue>
    </source>
</reference>
<dbReference type="PROSITE" id="PS50405">
    <property type="entry name" value="GST_CTER"/>
    <property type="match status" value="1"/>
</dbReference>
<keyword evidence="5" id="KW-0216">Detoxification</keyword>
<dbReference type="EMBL" id="JAATIP010000060">
    <property type="protein sequence ID" value="KAF4381591.1"/>
    <property type="molecule type" value="Genomic_DNA"/>
</dbReference>
<name>A0A7J6GF48_CANSA</name>
<dbReference type="InterPro" id="IPR010987">
    <property type="entry name" value="Glutathione-S-Trfase_C-like"/>
</dbReference>
<proteinExistence type="inferred from homology"/>
<keyword evidence="4" id="KW-0963">Cytoplasm</keyword>
<dbReference type="AlphaFoldDB" id="A0A7J6GF48"/>
<evidence type="ECO:0000259" key="8">
    <source>
        <dbReference type="PROSITE" id="PS50404"/>
    </source>
</evidence>
<dbReference type="SUPFAM" id="SSF47616">
    <property type="entry name" value="GST C-terminal domain-like"/>
    <property type="match status" value="1"/>
</dbReference>
<evidence type="ECO:0000256" key="3">
    <source>
        <dbReference type="ARBA" id="ARBA00012452"/>
    </source>
</evidence>
<dbReference type="InterPro" id="IPR034347">
    <property type="entry name" value="GST_Phi_C"/>
</dbReference>
<dbReference type="EC" id="2.5.1.18" evidence="3"/>
<dbReference type="InterPro" id="IPR004045">
    <property type="entry name" value="Glutathione_S-Trfase_N"/>
</dbReference>
<dbReference type="GO" id="GO:0009407">
    <property type="term" value="P:toxin catabolic process"/>
    <property type="evidence" value="ECO:0007669"/>
    <property type="project" value="UniProtKB-ARBA"/>
</dbReference>
<dbReference type="SUPFAM" id="SSF52833">
    <property type="entry name" value="Thioredoxin-like"/>
    <property type="match status" value="1"/>
</dbReference>
<evidence type="ECO:0000256" key="7">
    <source>
        <dbReference type="ARBA" id="ARBA00047960"/>
    </source>
</evidence>
<dbReference type="InterPro" id="IPR036249">
    <property type="entry name" value="Thioredoxin-like_sf"/>
</dbReference>
<dbReference type="FunFam" id="1.20.1050.10:FF:000004">
    <property type="entry name" value="Glutathione S-transferase F2"/>
    <property type="match status" value="1"/>
</dbReference>
<evidence type="ECO:0000256" key="1">
    <source>
        <dbReference type="ARBA" id="ARBA00004514"/>
    </source>
</evidence>
<dbReference type="CDD" id="cd03053">
    <property type="entry name" value="GST_N_Phi"/>
    <property type="match status" value="1"/>
</dbReference>
<accession>A0A7J6GF48</accession>
<dbReference type="SFLD" id="SFLDG00358">
    <property type="entry name" value="Main_(cytGST)"/>
    <property type="match status" value="1"/>
</dbReference>
<dbReference type="SFLD" id="SFLDG01154">
    <property type="entry name" value="Main.5:_Phi-like"/>
    <property type="match status" value="1"/>
</dbReference>
<dbReference type="Gene3D" id="3.40.30.10">
    <property type="entry name" value="Glutaredoxin"/>
    <property type="match status" value="1"/>
</dbReference>
<dbReference type="CDD" id="cd03187">
    <property type="entry name" value="GST_C_Phi"/>
    <property type="match status" value="1"/>
</dbReference>
<evidence type="ECO:0000256" key="2">
    <source>
        <dbReference type="ARBA" id="ARBA00010128"/>
    </source>
</evidence>
<dbReference type="PANTHER" id="PTHR43900:SF54">
    <property type="entry name" value="GLUTATHIONE S-TRANSFERASE F12"/>
    <property type="match status" value="1"/>
</dbReference>
<dbReference type="PROSITE" id="PS50404">
    <property type="entry name" value="GST_NTER"/>
    <property type="match status" value="1"/>
</dbReference>
<dbReference type="Pfam" id="PF02798">
    <property type="entry name" value="GST_N"/>
    <property type="match status" value="1"/>
</dbReference>
<dbReference type="SFLD" id="SFLDS00019">
    <property type="entry name" value="Glutathione_Transferase_(cytos"/>
    <property type="match status" value="1"/>
</dbReference>
<protein>
    <recommendedName>
        <fullName evidence="3">glutathione transferase</fullName>
        <ecNumber evidence="3">2.5.1.18</ecNumber>
    </recommendedName>
</protein>
<evidence type="ECO:0000313" key="10">
    <source>
        <dbReference type="EMBL" id="KAF4381591.1"/>
    </source>
</evidence>
<dbReference type="Gene3D" id="1.20.1050.10">
    <property type="match status" value="1"/>
</dbReference>
<sequence length="225" mass="25617">MVVKVYGSLRSACTQRVLACFHEKGIEYEIVHVDLQTAQHKQPQFLLLQPFGQVPVIEEGEFRLFEVASIEVVYASKSRAIIRYYAAKYADHGADLLGATTEERAIVDQWVEVESNNFNDIVYTLVLQILILPSMGKKGNLALVHDCEKKMAKVLDVYEERLGKSNYLGGDAFSLADLSHLPGIRYLVNEVNMEHLVSERKNVKAWWESISNRPAWKKLINIIDH</sequence>
<feature type="domain" description="GST N-terminal" evidence="8">
    <location>
        <begin position="1"/>
        <end position="93"/>
    </location>
</feature>
<comment type="similarity">
    <text evidence="2">Belongs to the GST superfamily. Phi family.</text>
</comment>
<dbReference type="GO" id="GO:0043295">
    <property type="term" value="F:glutathione binding"/>
    <property type="evidence" value="ECO:0007669"/>
    <property type="project" value="TreeGrafter"/>
</dbReference>
<evidence type="ECO:0000256" key="4">
    <source>
        <dbReference type="ARBA" id="ARBA00022490"/>
    </source>
</evidence>
<dbReference type="InterPro" id="IPR036282">
    <property type="entry name" value="Glutathione-S-Trfase_C_sf"/>
</dbReference>
<comment type="catalytic activity">
    <reaction evidence="7">
        <text>RX + glutathione = an S-substituted glutathione + a halide anion + H(+)</text>
        <dbReference type="Rhea" id="RHEA:16437"/>
        <dbReference type="ChEBI" id="CHEBI:15378"/>
        <dbReference type="ChEBI" id="CHEBI:16042"/>
        <dbReference type="ChEBI" id="CHEBI:17792"/>
        <dbReference type="ChEBI" id="CHEBI:57925"/>
        <dbReference type="ChEBI" id="CHEBI:90779"/>
        <dbReference type="EC" id="2.5.1.18"/>
    </reaction>
</comment>
<dbReference type="PANTHER" id="PTHR43900">
    <property type="entry name" value="GLUTATHIONE S-TRANSFERASE RHO"/>
    <property type="match status" value="1"/>
</dbReference>
<gene>
    <name evidence="10" type="ORF">F8388_021219</name>
</gene>
<dbReference type="InterPro" id="IPR004046">
    <property type="entry name" value="GST_C"/>
</dbReference>
<dbReference type="GO" id="GO:0004364">
    <property type="term" value="F:glutathione transferase activity"/>
    <property type="evidence" value="ECO:0007669"/>
    <property type="project" value="UniProtKB-EC"/>
</dbReference>
<dbReference type="GO" id="GO:0005829">
    <property type="term" value="C:cytosol"/>
    <property type="evidence" value="ECO:0007669"/>
    <property type="project" value="UniProtKB-SubCell"/>
</dbReference>
<evidence type="ECO:0000256" key="6">
    <source>
        <dbReference type="ARBA" id="ARBA00022679"/>
    </source>
</evidence>
<comment type="caution">
    <text evidence="10">The sequence shown here is derived from an EMBL/GenBank/DDBJ whole genome shotgun (WGS) entry which is preliminary data.</text>
</comment>